<reference evidence="6" key="1">
    <citation type="submission" date="2015-07" db="EMBL/GenBank/DDBJ databases">
        <authorList>
            <person name="Urmite Genomes"/>
        </authorList>
    </citation>
    <scope>NUCLEOTIDE SEQUENCE [LARGE SCALE GENOMIC DNA]</scope>
    <source>
        <strain evidence="6">type strain: ATCC 49404</strain>
    </source>
</reference>
<accession>A0A0H5RH98</accession>
<feature type="region of interest" description="Disordered" evidence="3">
    <location>
        <begin position="1"/>
        <end position="67"/>
    </location>
</feature>
<name>A0A0H5RH98_9MYCO</name>
<evidence type="ECO:0000256" key="4">
    <source>
        <dbReference type="SAM" id="Phobius"/>
    </source>
</evidence>
<dbReference type="AlphaFoldDB" id="A0A0H5RH98"/>
<keyword evidence="4" id="KW-1133">Transmembrane helix</keyword>
<evidence type="ECO:0000256" key="2">
    <source>
        <dbReference type="ARBA" id="ARBA00023136"/>
    </source>
</evidence>
<feature type="compositionally biased region" description="Basic and acidic residues" evidence="3">
    <location>
        <begin position="23"/>
        <end position="47"/>
    </location>
</feature>
<sequence length="234" mass="24966">MTLDQDIKETEKSDTESTDTETSVEKTDTETSVEKTDTETSVEKTDTETAVDEAGDPDGDSDAAEEPTGWQQKLKRLWFPLALVVALIASAALAGWLYFAQFRVDQQTGPAASATVLKAANDGTVALLSYAPDSLDRDFSAAKSHLTGDFLSYYTQFTQEIVAPAAKQKAVRTSAAVVRSAVSEIHPDSAVVLVFVNQATTSSENPNGSFAASAVKVGMSKIDGNWLISSFDPV</sequence>
<feature type="compositionally biased region" description="Basic and acidic residues" evidence="3">
    <location>
        <begin position="1"/>
        <end position="15"/>
    </location>
</feature>
<keyword evidence="2 4" id="KW-0472">Membrane</keyword>
<keyword evidence="6" id="KW-1185">Reference proteome</keyword>
<organism evidence="5 6">
    <name type="scientific">Mycolicibacterium neworleansense</name>
    <dbReference type="NCBI Taxonomy" id="146018"/>
    <lineage>
        <taxon>Bacteria</taxon>
        <taxon>Bacillati</taxon>
        <taxon>Actinomycetota</taxon>
        <taxon>Actinomycetes</taxon>
        <taxon>Mycobacteriales</taxon>
        <taxon>Mycobacteriaceae</taxon>
        <taxon>Mycolicibacterium</taxon>
    </lineage>
</organism>
<evidence type="ECO:0000256" key="1">
    <source>
        <dbReference type="ARBA" id="ARBA00004370"/>
    </source>
</evidence>
<feature type="transmembrane region" description="Helical" evidence="4">
    <location>
        <begin position="77"/>
        <end position="99"/>
    </location>
</feature>
<gene>
    <name evidence="5" type="ORF">BN2156_00183</name>
</gene>
<dbReference type="Proteomes" id="UP000199147">
    <property type="component" value="Unassembled WGS sequence"/>
</dbReference>
<dbReference type="STRING" id="146018.BN2156_00183"/>
<evidence type="ECO:0000313" key="6">
    <source>
        <dbReference type="Proteomes" id="UP000199147"/>
    </source>
</evidence>
<comment type="subcellular location">
    <subcellularLocation>
        <location evidence="1">Membrane</location>
    </subcellularLocation>
</comment>
<dbReference type="PANTHER" id="PTHR37042">
    <property type="entry name" value="OUTER MEMBRANE PROTEIN RV1973"/>
    <property type="match status" value="1"/>
</dbReference>
<dbReference type="GO" id="GO:0016020">
    <property type="term" value="C:membrane"/>
    <property type="evidence" value="ECO:0007669"/>
    <property type="project" value="UniProtKB-SubCell"/>
</dbReference>
<dbReference type="EMBL" id="CWKH01000001">
    <property type="protein sequence ID" value="CRZ13353.1"/>
    <property type="molecule type" value="Genomic_DNA"/>
</dbReference>
<protein>
    <submittedName>
        <fullName evidence="5">Membrane protein</fullName>
    </submittedName>
</protein>
<keyword evidence="4" id="KW-0812">Transmembrane</keyword>
<evidence type="ECO:0000313" key="5">
    <source>
        <dbReference type="EMBL" id="CRZ13353.1"/>
    </source>
</evidence>
<proteinExistence type="predicted"/>
<feature type="compositionally biased region" description="Acidic residues" evidence="3">
    <location>
        <begin position="49"/>
        <end position="65"/>
    </location>
</feature>
<evidence type="ECO:0000256" key="3">
    <source>
        <dbReference type="SAM" id="MobiDB-lite"/>
    </source>
</evidence>
<dbReference type="PANTHER" id="PTHR37042:SF4">
    <property type="entry name" value="OUTER MEMBRANE PROTEIN RV1973"/>
    <property type="match status" value="1"/>
</dbReference>